<organism evidence="7 8">
    <name type="scientific">Nitratireductor thuwali</name>
    <dbReference type="NCBI Taxonomy" id="2267699"/>
    <lineage>
        <taxon>Bacteria</taxon>
        <taxon>Pseudomonadati</taxon>
        <taxon>Pseudomonadota</taxon>
        <taxon>Alphaproteobacteria</taxon>
        <taxon>Hyphomicrobiales</taxon>
        <taxon>Phyllobacteriaceae</taxon>
        <taxon>Nitratireductor</taxon>
    </lineage>
</organism>
<dbReference type="RefSeq" id="WP_338532150.1">
    <property type="nucleotide sequence ID" value="NZ_CP030942.1"/>
</dbReference>
<evidence type="ECO:0000256" key="3">
    <source>
        <dbReference type="ARBA" id="ARBA00022679"/>
    </source>
</evidence>
<evidence type="ECO:0000256" key="5">
    <source>
        <dbReference type="ARBA" id="ARBA00047622"/>
    </source>
</evidence>
<comment type="pathway">
    <text evidence="4">Phospholipid metabolism.</text>
</comment>
<dbReference type="InterPro" id="IPR029063">
    <property type="entry name" value="SAM-dependent_MTases_sf"/>
</dbReference>
<dbReference type="Proteomes" id="UP001342418">
    <property type="component" value="Plasmid p1536_1"/>
</dbReference>
<evidence type="ECO:0000313" key="7">
    <source>
        <dbReference type="EMBL" id="UUP19696.1"/>
    </source>
</evidence>
<keyword evidence="8" id="KW-1185">Reference proteome</keyword>
<keyword evidence="7" id="KW-0614">Plasmid</keyword>
<dbReference type="PANTHER" id="PTHR44307:SF2">
    <property type="entry name" value="PHOSPHOETHANOLAMINE METHYLTRANSFERASE ISOFORM X1"/>
    <property type="match status" value="1"/>
</dbReference>
<dbReference type="EC" id="2.1.1.288" evidence="7"/>
<keyword evidence="2 7" id="KW-0489">Methyltransferase</keyword>
<keyword evidence="3 7" id="KW-0808">Transferase</keyword>
<reference evidence="7 8" key="1">
    <citation type="submission" date="2018-07" db="EMBL/GenBank/DDBJ databases">
        <title>Genome sequence of Nitratireductor thuwali#1536.</title>
        <authorList>
            <person name="Michoud G."/>
            <person name="Merlino G."/>
            <person name="Sefrji F.O."/>
            <person name="Daffonchio D."/>
        </authorList>
    </citation>
    <scope>NUCLEOTIDE SEQUENCE [LARGE SCALE GENOMIC DNA]</scope>
    <source>
        <strain evidence="7 8">Nit1536</strain>
        <plasmid evidence="7 8">p1536_1</plasmid>
    </source>
</reference>
<comment type="catalytic activity">
    <reaction evidence="5">
        <text>phosphoethanolamine + S-adenosyl-L-methionine = N-methylethanolamine phosphate + S-adenosyl-L-homocysteine + H(+)</text>
        <dbReference type="Rhea" id="RHEA:20365"/>
        <dbReference type="ChEBI" id="CHEBI:15378"/>
        <dbReference type="ChEBI" id="CHEBI:57781"/>
        <dbReference type="ChEBI" id="CHEBI:57856"/>
        <dbReference type="ChEBI" id="CHEBI:58190"/>
        <dbReference type="ChEBI" id="CHEBI:59789"/>
        <dbReference type="EC" id="2.1.1.103"/>
    </reaction>
    <physiologicalReaction direction="left-to-right" evidence="5">
        <dbReference type="Rhea" id="RHEA:20366"/>
    </physiologicalReaction>
</comment>
<dbReference type="InterPro" id="IPR041698">
    <property type="entry name" value="Methyltransf_25"/>
</dbReference>
<name>A0ABY5MQV0_9HYPH</name>
<dbReference type="CDD" id="cd02440">
    <property type="entry name" value="AdoMet_MTases"/>
    <property type="match status" value="1"/>
</dbReference>
<geneLocation type="plasmid" evidence="7 8">
    <name>p1536_1</name>
</geneLocation>
<evidence type="ECO:0000256" key="2">
    <source>
        <dbReference type="ARBA" id="ARBA00022603"/>
    </source>
</evidence>
<dbReference type="PANTHER" id="PTHR44307">
    <property type="entry name" value="PHOSPHOETHANOLAMINE METHYLTRANSFERASE"/>
    <property type="match status" value="1"/>
</dbReference>
<dbReference type="GO" id="GO:0008168">
    <property type="term" value="F:methyltransferase activity"/>
    <property type="evidence" value="ECO:0007669"/>
    <property type="project" value="UniProtKB-KW"/>
</dbReference>
<evidence type="ECO:0000256" key="4">
    <source>
        <dbReference type="ARBA" id="ARBA00025707"/>
    </source>
</evidence>
<dbReference type="EMBL" id="CP030942">
    <property type="protein sequence ID" value="UUP19696.1"/>
    <property type="molecule type" value="Genomic_DNA"/>
</dbReference>
<comment type="pathway">
    <text evidence="1">Lipid metabolism.</text>
</comment>
<feature type="domain" description="Methyltransferase" evidence="6">
    <location>
        <begin position="32"/>
        <end position="126"/>
    </location>
</feature>
<dbReference type="GO" id="GO:0032259">
    <property type="term" value="P:methylation"/>
    <property type="evidence" value="ECO:0007669"/>
    <property type="project" value="UniProtKB-KW"/>
</dbReference>
<protein>
    <submittedName>
        <fullName evidence="7">Aklanonic acid methyltransferase DauC</fullName>
        <ecNumber evidence="7">2.1.1.288</ecNumber>
    </submittedName>
</protein>
<dbReference type="Gene3D" id="3.40.50.150">
    <property type="entry name" value="Vaccinia Virus protein VP39"/>
    <property type="match status" value="1"/>
</dbReference>
<accession>A0ABY5MQV0</accession>
<evidence type="ECO:0000313" key="8">
    <source>
        <dbReference type="Proteomes" id="UP001342418"/>
    </source>
</evidence>
<proteinExistence type="predicted"/>
<dbReference type="SUPFAM" id="SSF53335">
    <property type="entry name" value="S-adenosyl-L-methionine-dependent methyltransferases"/>
    <property type="match status" value="1"/>
</dbReference>
<sequence length="253" mass="27596">MTFNRADFYDAELRRHNEHLRSAFKIGMRDHVLDVGCGAGQSTRDAARISREGSVLGVDVSDALLQVARRRSKQEGLRNIAFELGDAQTKAFPAAHFDVCISRFGVMFFADPIAAFTNIGQAMRPGARLVLMVWQSADRNEWATAIPNTLFPGTDPSGAATFSLADPGVTRSILAKAGFASVEFAEVREPVFYGPDIDAAYDAVTSLFMASDDQKSAEPEDASRRLRALLASHLTSDGVLFDSRAWIITAHKP</sequence>
<dbReference type="Pfam" id="PF13649">
    <property type="entry name" value="Methyltransf_25"/>
    <property type="match status" value="1"/>
</dbReference>
<evidence type="ECO:0000256" key="1">
    <source>
        <dbReference type="ARBA" id="ARBA00005189"/>
    </source>
</evidence>
<evidence type="ECO:0000259" key="6">
    <source>
        <dbReference type="Pfam" id="PF13649"/>
    </source>
</evidence>
<gene>
    <name evidence="7" type="primary">dauC</name>
    <name evidence="7" type="ORF">NTH_04208</name>
</gene>